<dbReference type="RefSeq" id="WP_012170904.1">
    <property type="nucleotide sequence ID" value="NC_009937.1"/>
</dbReference>
<dbReference type="FunFam" id="1.20.120.1780:FF:000001">
    <property type="entry name" value="4-hydroxybenzoate octaprenyltransferase"/>
    <property type="match status" value="1"/>
</dbReference>
<evidence type="ECO:0000256" key="4">
    <source>
        <dbReference type="ARBA" id="ARBA00022475"/>
    </source>
</evidence>
<comment type="cofactor">
    <cofactor evidence="1 11">
        <name>Mg(2+)</name>
        <dbReference type="ChEBI" id="CHEBI:18420"/>
    </cofactor>
</comment>
<dbReference type="GO" id="GO:0006744">
    <property type="term" value="P:ubiquinone biosynthetic process"/>
    <property type="evidence" value="ECO:0007669"/>
    <property type="project" value="UniProtKB-UniRule"/>
</dbReference>
<dbReference type="HOGENOM" id="CLU_034879_0_2_5"/>
<dbReference type="PANTHER" id="PTHR11048:SF28">
    <property type="entry name" value="4-HYDROXYBENZOATE POLYPRENYLTRANSFERASE, MITOCHONDRIAL"/>
    <property type="match status" value="1"/>
</dbReference>
<dbReference type="InterPro" id="IPR030470">
    <property type="entry name" value="UbiA_prenylTrfase_CS"/>
</dbReference>
<feature type="transmembrane region" description="Helical" evidence="11">
    <location>
        <begin position="145"/>
        <end position="163"/>
    </location>
</feature>
<dbReference type="KEGG" id="azc:AZC_2378"/>
<dbReference type="PANTHER" id="PTHR11048">
    <property type="entry name" value="PRENYLTRANSFERASES"/>
    <property type="match status" value="1"/>
</dbReference>
<dbReference type="InterPro" id="IPR044878">
    <property type="entry name" value="UbiA_sf"/>
</dbReference>
<dbReference type="InterPro" id="IPR006370">
    <property type="entry name" value="HB_polyprenyltransferase-like"/>
</dbReference>
<dbReference type="Gene3D" id="1.20.120.1780">
    <property type="entry name" value="UbiA prenyltransferase"/>
    <property type="match status" value="1"/>
</dbReference>
<feature type="transmembrane region" description="Helical" evidence="11">
    <location>
        <begin position="76"/>
        <end position="94"/>
    </location>
</feature>
<reference evidence="13 14" key="1">
    <citation type="journal article" date="2007" name="Appl. Environ. Microbiol.">
        <title>Rhizobial factors required for stem nodule maturation and maintenance in Sesbania rostrata-Azorhizobium caulinodans ORS571 symbiosis.</title>
        <authorList>
            <person name="Suzuki S."/>
            <person name="Aono T."/>
            <person name="Lee KB."/>
            <person name="Suzuki T."/>
            <person name="Liu CT."/>
            <person name="Miwa H."/>
            <person name="Wakao S."/>
            <person name="Iki T."/>
            <person name="Oyaizu H."/>
        </authorList>
    </citation>
    <scope>NUCLEOTIDE SEQUENCE [LARGE SCALE GENOMIC DNA]</scope>
    <source>
        <strain evidence="14">ATCC 43989 / DSM 5975 / JCM 20966 / LMG 6465 / NBRC 14845 / NCIMB 13405 / ORS 571</strain>
    </source>
</reference>
<evidence type="ECO:0000256" key="1">
    <source>
        <dbReference type="ARBA" id="ARBA00001946"/>
    </source>
</evidence>
<dbReference type="HAMAP" id="MF_01635">
    <property type="entry name" value="UbiA"/>
    <property type="match status" value="1"/>
</dbReference>
<dbReference type="UniPathway" id="UPA00232"/>
<reference evidence="13 14" key="3">
    <citation type="journal article" date="2008" name="BMC Genomics">
        <title>The genome of the versatile nitrogen fixer Azorhizobium caulinodans ORS571.</title>
        <authorList>
            <person name="Lee KB."/>
            <person name="Backer P.D."/>
            <person name="Aono T."/>
            <person name="Liu CT."/>
            <person name="Suzuki S."/>
            <person name="Suzuki T."/>
            <person name="Kaneko T."/>
            <person name="Yamada M."/>
            <person name="Tabata S."/>
            <person name="Kupfer D.M."/>
            <person name="Najar F.Z."/>
            <person name="Wiley G.B."/>
            <person name="Roe B."/>
            <person name="Binnewies T.T."/>
            <person name="Ussery D.W."/>
            <person name="D'Haeze W."/>
            <person name="Herder J.D."/>
            <person name="Gevers D."/>
            <person name="Vereecke D."/>
            <person name="Holsters M."/>
            <person name="Oyaizu H."/>
        </authorList>
    </citation>
    <scope>NUCLEOTIDE SEQUENCE [LARGE SCALE GENOMIC DNA]</scope>
    <source>
        <strain evidence="14">ATCC 43989 / DSM 5975 / JCM 20966 / LMG 6465 / NBRC 14845 / NCIMB 13405 / ORS 571</strain>
    </source>
</reference>
<evidence type="ECO:0000256" key="10">
    <source>
        <dbReference type="ARBA" id="ARBA00023136"/>
    </source>
</evidence>
<reference evidence="14" key="2">
    <citation type="submission" date="2007-04" db="EMBL/GenBank/DDBJ databases">
        <title>Complete genome sequence of the nitrogen-fixing bacterium Azorhizobium caulinodans ORS571.</title>
        <authorList>
            <person name="Lee K.B."/>
            <person name="Backer P.D."/>
            <person name="Aono T."/>
            <person name="Liu C.T."/>
            <person name="Suzuki S."/>
            <person name="Suzuki T."/>
            <person name="Kaneko T."/>
            <person name="Yamada M."/>
            <person name="Tabata S."/>
            <person name="Kupfer D.M."/>
            <person name="Najar F.Z."/>
            <person name="Wiley G.B."/>
            <person name="Roe B."/>
            <person name="Binnewies T."/>
            <person name="Ussery D."/>
            <person name="Vereecke D."/>
            <person name="Gevers D."/>
            <person name="Holsters M."/>
            <person name="Oyaizu H."/>
        </authorList>
    </citation>
    <scope>NUCLEOTIDE SEQUENCE [LARGE SCALE GENOMIC DNA]</scope>
    <source>
        <strain evidence="14">ATCC 43989 / DSM 5975 / JCM 20966 / LMG 6465 / NBRC 14845 / NCIMB 13405 / ORS 571</strain>
    </source>
</reference>
<accession>A8I689</accession>
<dbReference type="Pfam" id="PF01040">
    <property type="entry name" value="UbiA"/>
    <property type="match status" value="1"/>
</dbReference>
<feature type="transmembrane region" description="Helical" evidence="11">
    <location>
        <begin position="303"/>
        <end position="324"/>
    </location>
</feature>
<feature type="transmembrane region" description="Helical" evidence="11">
    <location>
        <begin position="196"/>
        <end position="217"/>
    </location>
</feature>
<evidence type="ECO:0000256" key="2">
    <source>
        <dbReference type="ARBA" id="ARBA00004141"/>
    </source>
</evidence>
<dbReference type="InterPro" id="IPR039653">
    <property type="entry name" value="Prenyltransferase"/>
</dbReference>
<evidence type="ECO:0000256" key="9">
    <source>
        <dbReference type="ARBA" id="ARBA00022989"/>
    </source>
</evidence>
<evidence type="ECO:0000313" key="14">
    <source>
        <dbReference type="Proteomes" id="UP000000270"/>
    </source>
</evidence>
<comment type="catalytic activity">
    <reaction evidence="11">
        <text>all-trans-octaprenyl diphosphate + 4-hydroxybenzoate = 4-hydroxy-3-(all-trans-octaprenyl)benzoate + diphosphate</text>
        <dbReference type="Rhea" id="RHEA:27782"/>
        <dbReference type="ChEBI" id="CHEBI:1617"/>
        <dbReference type="ChEBI" id="CHEBI:17879"/>
        <dbReference type="ChEBI" id="CHEBI:33019"/>
        <dbReference type="ChEBI" id="CHEBI:57711"/>
        <dbReference type="EC" id="2.5.1.39"/>
    </reaction>
</comment>
<feature type="transmembrane region" description="Helical" evidence="11">
    <location>
        <begin position="265"/>
        <end position="282"/>
    </location>
</feature>
<dbReference type="Gene3D" id="1.10.357.140">
    <property type="entry name" value="UbiA prenyltransferase"/>
    <property type="match status" value="1"/>
</dbReference>
<feature type="transmembrane region" description="Helical" evidence="11">
    <location>
        <begin position="172"/>
        <end position="190"/>
    </location>
</feature>
<dbReference type="NCBIfam" id="TIGR01474">
    <property type="entry name" value="ubiA_proteo"/>
    <property type="match status" value="1"/>
</dbReference>
<feature type="transmembrane region" description="Helical" evidence="11">
    <location>
        <begin position="47"/>
        <end position="64"/>
    </location>
</feature>
<dbReference type="InterPro" id="IPR000537">
    <property type="entry name" value="UbiA_prenyltransferase"/>
</dbReference>
<feature type="transmembrane region" description="Helical" evidence="11">
    <location>
        <begin position="238"/>
        <end position="259"/>
    </location>
</feature>
<evidence type="ECO:0000256" key="5">
    <source>
        <dbReference type="ARBA" id="ARBA00022519"/>
    </source>
</evidence>
<gene>
    <name evidence="11" type="primary">ubiA</name>
    <name evidence="13" type="ordered locus">AZC_2378</name>
</gene>
<keyword evidence="4 11" id="KW-1003">Cell membrane</keyword>
<dbReference type="GO" id="GO:0005886">
    <property type="term" value="C:plasma membrane"/>
    <property type="evidence" value="ECO:0007669"/>
    <property type="project" value="UniProtKB-SubCell"/>
</dbReference>
<feature type="transmembrane region" description="Helical" evidence="11">
    <location>
        <begin position="114"/>
        <end position="139"/>
    </location>
</feature>
<dbReference type="GO" id="GO:0008412">
    <property type="term" value="F:4-hydroxybenzoate polyprenyltransferase activity"/>
    <property type="evidence" value="ECO:0007669"/>
    <property type="project" value="UniProtKB-UniRule"/>
</dbReference>
<reference evidence="13 14" key="5">
    <citation type="journal article" date="2010" name="Appl. Environ. Microbiol.">
        <title>phrR-like gene praR of Azorhizobium caulinodans ORS571 is essential for symbiosis with Sesbania rostrata and is involved in expression of reb genes.</title>
        <authorList>
            <person name="Akiba N."/>
            <person name="Aono T."/>
            <person name="Toyazaki H."/>
            <person name="Sato S."/>
            <person name="Oyaizu H."/>
        </authorList>
    </citation>
    <scope>NUCLEOTIDE SEQUENCE [LARGE SCALE GENOMIC DNA]</scope>
    <source>
        <strain evidence="14">ATCC 43989 / DSM 5975 / JCM 20966 / LMG 6465 / NBRC 14845 / NCIMB 13405 / ORS 571</strain>
    </source>
</reference>
<comment type="subcellular location">
    <subcellularLocation>
        <location evidence="11">Cell inner membrane</location>
        <topology evidence="11">Multi-pass membrane protein</topology>
    </subcellularLocation>
    <subcellularLocation>
        <location evidence="2">Membrane</location>
        <topology evidence="2">Multi-pass membrane protein</topology>
    </subcellularLocation>
</comment>
<dbReference type="EC" id="2.5.1.39" evidence="11 12"/>
<reference evidence="13 14" key="4">
    <citation type="journal article" date="2009" name="Appl. Environ. Microbiol.">
        <title>Comparative genome-wide transcriptional profiling of Azorhizobium caulinodans ORS571 grown under free-living and symbiotic conditions.</title>
        <authorList>
            <person name="Tsukada S."/>
            <person name="Aono T."/>
            <person name="Akiba N."/>
            <person name="Lee KB."/>
            <person name="Liu CT."/>
            <person name="Toyazaki H."/>
            <person name="Oyaizu H."/>
        </authorList>
    </citation>
    <scope>NUCLEOTIDE SEQUENCE [LARGE SCALE GENOMIC DNA]</scope>
    <source>
        <strain evidence="14">ATCC 43989 / DSM 5975 / JCM 20966 / LMG 6465 / NBRC 14845 / NCIMB 13405 / ORS 571</strain>
    </source>
</reference>
<sequence>MSGDLGEAARAPELAAVADAPSGNWVDRHAPAALRPYLRLARLDRPIGSWLLLMPCWWSTALAAGAAHQPYPDPKLLILFAIGAVAMRGAGCTWNDILDRKIDRMVARTQNRPVASGAVSVPAAMAFLVFQCLVGLAVLLSLPRFAVITGIASLGVVAIYPLMKRITSVPQAVLGIAFSWGALMGWASVFRSIDDPALLLFAGSVCWVFAYDTIYAHQDREDDAIVGVRSTALLFGQSSWVALALSYTATVIFFALALMETPSGFFAWAGLVAFAAHLFNQVRRLDIDDPDLCLALFKSNRDAGLLFFVGLSLDVVAQHLSALWP</sequence>
<evidence type="ECO:0000313" key="13">
    <source>
        <dbReference type="EMBL" id="BAF88376.1"/>
    </source>
</evidence>
<dbReference type="FunFam" id="1.10.357.140:FF:000003">
    <property type="entry name" value="4-hydroxybenzoate polyprenyltransferase, mitochondrial"/>
    <property type="match status" value="1"/>
</dbReference>
<evidence type="ECO:0000256" key="7">
    <source>
        <dbReference type="ARBA" id="ARBA00022688"/>
    </source>
</evidence>
<evidence type="ECO:0000256" key="12">
    <source>
        <dbReference type="NCBIfam" id="TIGR01474"/>
    </source>
</evidence>
<dbReference type="STRING" id="438753.AZC_2378"/>
<organism evidence="13 14">
    <name type="scientific">Azorhizobium caulinodans (strain ATCC 43989 / DSM 5975 / JCM 20966 / LMG 6465 / NBRC 14845 / NCIMB 13405 / ORS 571)</name>
    <dbReference type="NCBI Taxonomy" id="438753"/>
    <lineage>
        <taxon>Bacteria</taxon>
        <taxon>Pseudomonadati</taxon>
        <taxon>Pseudomonadota</taxon>
        <taxon>Alphaproteobacteria</taxon>
        <taxon>Hyphomicrobiales</taxon>
        <taxon>Xanthobacteraceae</taxon>
        <taxon>Azorhizobium</taxon>
    </lineage>
</organism>
<dbReference type="CDD" id="cd13959">
    <property type="entry name" value="PT_UbiA_COQ2"/>
    <property type="match status" value="1"/>
</dbReference>
<keyword evidence="10 11" id="KW-0472">Membrane</keyword>
<evidence type="ECO:0000256" key="8">
    <source>
        <dbReference type="ARBA" id="ARBA00022692"/>
    </source>
</evidence>
<evidence type="ECO:0000256" key="11">
    <source>
        <dbReference type="HAMAP-Rule" id="MF_01635"/>
    </source>
</evidence>
<keyword evidence="14" id="KW-1185">Reference proteome</keyword>
<keyword evidence="7 11" id="KW-0831">Ubiquinone biosynthesis</keyword>
<keyword evidence="9 11" id="KW-1133">Transmembrane helix</keyword>
<comment type="function">
    <text evidence="11">Catalyzes the prenylation of para-hydroxybenzoate (PHB) with an all-trans polyprenyl group. Mediates the second step in the final reaction sequence of ubiquinone-8 (UQ-8) biosynthesis, which is the condensation of the polyisoprenoid side chain with PHB, generating the first membrane-bound Q intermediate 3-octaprenyl-4-hydroxybenzoate.</text>
</comment>
<evidence type="ECO:0000256" key="6">
    <source>
        <dbReference type="ARBA" id="ARBA00022679"/>
    </source>
</evidence>
<keyword evidence="5 11" id="KW-0997">Cell inner membrane</keyword>
<name>A8I689_AZOC5</name>
<proteinExistence type="inferred from homology"/>
<dbReference type="Proteomes" id="UP000000270">
    <property type="component" value="Chromosome"/>
</dbReference>
<keyword evidence="6 11" id="KW-0808">Transferase</keyword>
<comment type="pathway">
    <text evidence="11">Cofactor biosynthesis; ubiquinone biosynthesis.</text>
</comment>
<protein>
    <recommendedName>
        <fullName evidence="11 12">4-hydroxybenzoate octaprenyltransferase</fullName>
        <ecNumber evidence="11 12">2.5.1.39</ecNumber>
    </recommendedName>
    <alternativeName>
        <fullName evidence="11">4-HB polyprenyltransferase</fullName>
    </alternativeName>
</protein>
<dbReference type="AlphaFoldDB" id="A8I689"/>
<dbReference type="PROSITE" id="PS00943">
    <property type="entry name" value="UBIA"/>
    <property type="match status" value="1"/>
</dbReference>
<keyword evidence="11" id="KW-0460">Magnesium</keyword>
<evidence type="ECO:0000256" key="3">
    <source>
        <dbReference type="ARBA" id="ARBA00005985"/>
    </source>
</evidence>
<dbReference type="eggNOG" id="COG0382">
    <property type="taxonomic scope" value="Bacteria"/>
</dbReference>
<keyword evidence="8 11" id="KW-0812">Transmembrane</keyword>
<comment type="similarity">
    <text evidence="3 11">Belongs to the UbiA prenyltransferase family.</text>
</comment>
<reference evidence="13 14" key="6">
    <citation type="journal article" date="2011" name="Appl. Environ. Microbiol.">
        <title>Involvement of the azorhizobial chromosome partition gene (parA) in the onset of bacteroid differentiation during Sesbania rostrata stem nodule development.</title>
        <authorList>
            <person name="Liu CT."/>
            <person name="Lee KB."/>
            <person name="Wang YS."/>
            <person name="Peng MH."/>
            <person name="Lee KT."/>
            <person name="Suzuki S."/>
            <person name="Suzuki T."/>
            <person name="Oyaizu H."/>
        </authorList>
    </citation>
    <scope>NUCLEOTIDE SEQUENCE [LARGE SCALE GENOMIC DNA]</scope>
    <source>
        <strain evidence="14">ATCC 43989 / DSM 5975 / JCM 20966 / LMG 6465 / NBRC 14845 / NCIMB 13405 / ORS 571</strain>
    </source>
</reference>
<dbReference type="EMBL" id="AP009384">
    <property type="protein sequence ID" value="BAF88376.1"/>
    <property type="molecule type" value="Genomic_DNA"/>
</dbReference>